<reference evidence="1 2" key="1">
    <citation type="submission" date="2015-01" db="EMBL/GenBank/DDBJ databases">
        <title>Evolution of Trichinella species and genotypes.</title>
        <authorList>
            <person name="Korhonen P.K."/>
            <person name="Edoardo P."/>
            <person name="Giuseppe L.R."/>
            <person name="Gasser R.B."/>
        </authorList>
    </citation>
    <scope>NUCLEOTIDE SEQUENCE [LARGE SCALE GENOMIC DNA]</scope>
    <source>
        <strain evidence="1">ISS1980</strain>
    </source>
</reference>
<evidence type="ECO:0000313" key="2">
    <source>
        <dbReference type="Proteomes" id="UP000054843"/>
    </source>
</evidence>
<comment type="caution">
    <text evidence="1">The sequence shown here is derived from an EMBL/GenBank/DDBJ whole genome shotgun (WGS) entry which is preliminary data.</text>
</comment>
<keyword evidence="2" id="KW-1185">Reference proteome</keyword>
<name>A0A0V1MPU7_9BILA</name>
<organism evidence="1 2">
    <name type="scientific">Trichinella papuae</name>
    <dbReference type="NCBI Taxonomy" id="268474"/>
    <lineage>
        <taxon>Eukaryota</taxon>
        <taxon>Metazoa</taxon>
        <taxon>Ecdysozoa</taxon>
        <taxon>Nematoda</taxon>
        <taxon>Enoplea</taxon>
        <taxon>Dorylaimia</taxon>
        <taxon>Trichinellida</taxon>
        <taxon>Trichinellidae</taxon>
        <taxon>Trichinella</taxon>
    </lineage>
</organism>
<dbReference type="Proteomes" id="UP000054843">
    <property type="component" value="Unassembled WGS sequence"/>
</dbReference>
<gene>
    <name evidence="1" type="ORF">T10_2084</name>
</gene>
<dbReference type="OrthoDB" id="422220at2759"/>
<sequence length="196" mass="21725">MKSPNCVFIARKLEFLGYQVAIKAMGTQALKDVVKAFEEVKETPVNMILLSHHKDGGALSLVVQCCSNEKNGVGPGSKFTVVPLNSIENADFLCGHSLFHDVKLQRLFISETFNADSLRHTQLTNERKPGNGVTLTRVKKLQHETATLVPILEHLCTMSKSTVQLWSDCAEWKKAHSVASQLLSFLELNVSRFTAT</sequence>
<accession>A0A0V1MPU7</accession>
<evidence type="ECO:0000313" key="1">
    <source>
        <dbReference type="EMBL" id="KRZ73406.1"/>
    </source>
</evidence>
<dbReference type="EMBL" id="JYDO01000064">
    <property type="protein sequence ID" value="KRZ73406.1"/>
    <property type="molecule type" value="Genomic_DNA"/>
</dbReference>
<protein>
    <submittedName>
        <fullName evidence="1">Uncharacterized protein</fullName>
    </submittedName>
</protein>
<proteinExistence type="predicted"/>
<dbReference type="AlphaFoldDB" id="A0A0V1MPU7"/>